<comment type="caution">
    <text evidence="17">The sequence shown here is derived from an EMBL/GenBank/DDBJ whole genome shotgun (WGS) entry which is preliminary data.</text>
</comment>
<dbReference type="AlphaFoldDB" id="A0A7Z0QUX2"/>
<reference evidence="17 18" key="1">
    <citation type="submission" date="2020-07" db="EMBL/GenBank/DDBJ databases">
        <title>isolation of Luteimonas sp. SJ-16.</title>
        <authorList>
            <person name="Huang X.-X."/>
            <person name="Xu L."/>
            <person name="Sun J.-Q."/>
        </authorList>
    </citation>
    <scope>NUCLEOTIDE SEQUENCE [LARGE SCALE GENOMIC DNA]</scope>
    <source>
        <strain evidence="17 18">SJ-16</strain>
    </source>
</reference>
<comment type="function">
    <text evidence="8 15">Functions in the N-end rule pathway of protein degradation where it conjugates Leu, Phe and, less efficiently, Met from aminoacyl-tRNAs to the N-termini of proteins containing an N-terminal arginine or lysine.</text>
</comment>
<keyword evidence="2 15" id="KW-0963">Cytoplasm</keyword>
<evidence type="ECO:0000256" key="8">
    <source>
        <dbReference type="ARBA" id="ARBA00054043"/>
    </source>
</evidence>
<dbReference type="PANTHER" id="PTHR30098">
    <property type="entry name" value="LEUCYL/PHENYLALANYL-TRNA--PROTEIN TRANSFERASE"/>
    <property type="match status" value="1"/>
</dbReference>
<comment type="similarity">
    <text evidence="9 15">Belongs to the L/F-transferase family.</text>
</comment>
<accession>A0A7Z0QUX2</accession>
<dbReference type="NCBIfam" id="TIGR00667">
    <property type="entry name" value="aat"/>
    <property type="match status" value="1"/>
</dbReference>
<dbReference type="GO" id="GO:0008914">
    <property type="term" value="F:leucyl-tRNA--protein transferase activity"/>
    <property type="evidence" value="ECO:0007669"/>
    <property type="project" value="UniProtKB-UniRule"/>
</dbReference>
<comment type="catalytic activity">
    <reaction evidence="6 15">
        <text>N-terminal L-arginyl-[protein] + L-leucyl-tRNA(Leu) = N-terminal L-leucyl-L-arginyl-[protein] + tRNA(Leu) + H(+)</text>
        <dbReference type="Rhea" id="RHEA:50416"/>
        <dbReference type="Rhea" id="RHEA-COMP:9613"/>
        <dbReference type="Rhea" id="RHEA-COMP:9622"/>
        <dbReference type="Rhea" id="RHEA-COMP:12672"/>
        <dbReference type="Rhea" id="RHEA-COMP:12673"/>
        <dbReference type="ChEBI" id="CHEBI:15378"/>
        <dbReference type="ChEBI" id="CHEBI:64719"/>
        <dbReference type="ChEBI" id="CHEBI:78442"/>
        <dbReference type="ChEBI" id="CHEBI:78494"/>
        <dbReference type="ChEBI" id="CHEBI:133044"/>
        <dbReference type="EC" id="2.3.2.6"/>
    </reaction>
</comment>
<evidence type="ECO:0000256" key="3">
    <source>
        <dbReference type="ARBA" id="ARBA00022679"/>
    </source>
</evidence>
<feature type="compositionally biased region" description="Low complexity" evidence="16">
    <location>
        <begin position="95"/>
        <end position="104"/>
    </location>
</feature>
<evidence type="ECO:0000313" key="17">
    <source>
        <dbReference type="EMBL" id="NYZ64322.1"/>
    </source>
</evidence>
<evidence type="ECO:0000256" key="16">
    <source>
        <dbReference type="SAM" id="MobiDB-lite"/>
    </source>
</evidence>
<keyword evidence="4 15" id="KW-0012">Acyltransferase</keyword>
<dbReference type="InterPro" id="IPR016181">
    <property type="entry name" value="Acyl_CoA_acyltransferase"/>
</dbReference>
<name>A0A7Z0QUX2_9GAMM</name>
<evidence type="ECO:0000256" key="2">
    <source>
        <dbReference type="ARBA" id="ARBA00022490"/>
    </source>
</evidence>
<dbReference type="GO" id="GO:0030163">
    <property type="term" value="P:protein catabolic process"/>
    <property type="evidence" value="ECO:0007669"/>
    <property type="project" value="UniProtKB-UniRule"/>
</dbReference>
<sequence>MAATYRRAVPLAQSGRLVDIRRLPRCDGPQAPQEHPAGAGQGRTRRGDVPGAARRRGERPGPRDDVPLLPADLRRVRQFAGADHGVPAPPRPDHAAPAGPGARRPWWRRDRGRLVPARSRHALRPVLGLDRRPARPALRDLLLPGHRLLPPRRSARLRARRPGRTQAGPGISAHPGPQSPLGGRPDVPRGAARLVRPGGTGHRRVRRRAGRQRALPRRRRLVSPDLPRLGASPEAPFPPAASALRKPDGLLAFGGDLSVARLCNAYRHGIFPWYSEGQPILWWSPDPRLVFETAAFALPGRFRRQLRRSPWTVRADTAFDAVVAACASVPRPGQAGTWITPAMRAAYGRLHAAGVAHSVEVFDGTQLVGGIYGVTIGRMFYGESMFSAVSGGSKIALAALARQLHDWEMPLLDAQVGNPHLISLGAVYWPRARFIDAIAGLVSAPALAPTDWSGAFGERPASWYAGRNAPGIHV</sequence>
<feature type="region of interest" description="Disordered" evidence="16">
    <location>
        <begin position="151"/>
        <end position="240"/>
    </location>
</feature>
<evidence type="ECO:0000256" key="10">
    <source>
        <dbReference type="ARBA" id="ARBA00066767"/>
    </source>
</evidence>
<dbReference type="InterPro" id="IPR042221">
    <property type="entry name" value="Leu/Phe-tRNA_Trfase_N"/>
</dbReference>
<evidence type="ECO:0000256" key="4">
    <source>
        <dbReference type="ARBA" id="ARBA00023315"/>
    </source>
</evidence>
<proteinExistence type="inferred from homology"/>
<evidence type="ECO:0000313" key="18">
    <source>
        <dbReference type="Proteomes" id="UP000589896"/>
    </source>
</evidence>
<feature type="compositionally biased region" description="Basic residues" evidence="16">
    <location>
        <begin position="201"/>
        <end position="221"/>
    </location>
</feature>
<evidence type="ECO:0000256" key="13">
    <source>
        <dbReference type="ARBA" id="ARBA00077165"/>
    </source>
</evidence>
<gene>
    <name evidence="15" type="primary">aat</name>
    <name evidence="17" type="ORF">H0E82_16415</name>
</gene>
<dbReference type="PANTHER" id="PTHR30098:SF2">
    <property type="entry name" value="LEUCYL_PHENYLALANYL-TRNA--PROTEIN TRANSFERASE"/>
    <property type="match status" value="1"/>
</dbReference>
<dbReference type="GO" id="GO:0005737">
    <property type="term" value="C:cytoplasm"/>
    <property type="evidence" value="ECO:0007669"/>
    <property type="project" value="UniProtKB-SubCell"/>
</dbReference>
<dbReference type="EMBL" id="JACCJZ010000020">
    <property type="protein sequence ID" value="NYZ64322.1"/>
    <property type="molecule type" value="Genomic_DNA"/>
</dbReference>
<feature type="region of interest" description="Disordered" evidence="16">
    <location>
        <begin position="20"/>
        <end position="70"/>
    </location>
</feature>
<evidence type="ECO:0000256" key="7">
    <source>
        <dbReference type="ARBA" id="ARBA00051538"/>
    </source>
</evidence>
<keyword evidence="18" id="KW-1185">Reference proteome</keyword>
<feature type="compositionally biased region" description="Basic residues" evidence="16">
    <location>
        <begin position="151"/>
        <end position="163"/>
    </location>
</feature>
<evidence type="ECO:0000256" key="11">
    <source>
        <dbReference type="ARBA" id="ARBA00074372"/>
    </source>
</evidence>
<dbReference type="SUPFAM" id="SSF55729">
    <property type="entry name" value="Acyl-CoA N-acyltransferases (Nat)"/>
    <property type="match status" value="1"/>
</dbReference>
<dbReference type="FunFam" id="3.30.70.3550:FF:000001">
    <property type="entry name" value="Leucyl/phenylalanyl-tRNA--protein transferase"/>
    <property type="match status" value="1"/>
</dbReference>
<dbReference type="Proteomes" id="UP000589896">
    <property type="component" value="Unassembled WGS sequence"/>
</dbReference>
<evidence type="ECO:0000256" key="12">
    <source>
        <dbReference type="ARBA" id="ARBA00077136"/>
    </source>
</evidence>
<dbReference type="EC" id="2.3.2.6" evidence="10 15"/>
<dbReference type="Gene3D" id="3.30.70.3550">
    <property type="entry name" value="Leucyl/phenylalanyl-tRNA-protein transferase, N-terminal domain"/>
    <property type="match status" value="1"/>
</dbReference>
<feature type="region of interest" description="Disordered" evidence="16">
    <location>
        <begin position="82"/>
        <end position="107"/>
    </location>
</feature>
<evidence type="ECO:0000256" key="5">
    <source>
        <dbReference type="ARBA" id="ARBA00050607"/>
    </source>
</evidence>
<dbReference type="Gene3D" id="3.40.630.70">
    <property type="entry name" value="Leucyl/phenylalanyl-tRNA-protein transferase, C-terminal domain"/>
    <property type="match status" value="1"/>
</dbReference>
<comment type="catalytic activity">
    <reaction evidence="5 15">
        <text>L-phenylalanyl-tRNA(Phe) + an N-terminal L-alpha-aminoacyl-[protein] = an N-terminal L-phenylalanyl-L-alpha-aminoacyl-[protein] + tRNA(Phe)</text>
        <dbReference type="Rhea" id="RHEA:43632"/>
        <dbReference type="Rhea" id="RHEA-COMP:9668"/>
        <dbReference type="Rhea" id="RHEA-COMP:9699"/>
        <dbReference type="Rhea" id="RHEA-COMP:10636"/>
        <dbReference type="Rhea" id="RHEA-COMP:10637"/>
        <dbReference type="ChEBI" id="CHEBI:78442"/>
        <dbReference type="ChEBI" id="CHEBI:78531"/>
        <dbReference type="ChEBI" id="CHEBI:78597"/>
        <dbReference type="ChEBI" id="CHEBI:83561"/>
        <dbReference type="EC" id="2.3.2.6"/>
    </reaction>
</comment>
<protein>
    <recommendedName>
        <fullName evidence="11 15">Leucyl/phenylalanyl-tRNA--protein transferase</fullName>
        <ecNumber evidence="10 15">2.3.2.6</ecNumber>
    </recommendedName>
    <alternativeName>
        <fullName evidence="12 15">L/F-transferase</fullName>
    </alternativeName>
    <alternativeName>
        <fullName evidence="13 15">Leucyltransferase</fullName>
    </alternativeName>
    <alternativeName>
        <fullName evidence="14 15">Phenyalanyltransferase</fullName>
    </alternativeName>
</protein>
<comment type="subcellular location">
    <subcellularLocation>
        <location evidence="1 15">Cytoplasm</location>
    </subcellularLocation>
</comment>
<dbReference type="HAMAP" id="MF_00688">
    <property type="entry name" value="Leu_Phe_trans"/>
    <property type="match status" value="1"/>
</dbReference>
<comment type="catalytic activity">
    <reaction evidence="7 15">
        <text>N-terminal L-lysyl-[protein] + L-leucyl-tRNA(Leu) = N-terminal L-leucyl-L-lysyl-[protein] + tRNA(Leu) + H(+)</text>
        <dbReference type="Rhea" id="RHEA:12340"/>
        <dbReference type="Rhea" id="RHEA-COMP:9613"/>
        <dbReference type="Rhea" id="RHEA-COMP:9622"/>
        <dbReference type="Rhea" id="RHEA-COMP:12670"/>
        <dbReference type="Rhea" id="RHEA-COMP:12671"/>
        <dbReference type="ChEBI" id="CHEBI:15378"/>
        <dbReference type="ChEBI" id="CHEBI:65249"/>
        <dbReference type="ChEBI" id="CHEBI:78442"/>
        <dbReference type="ChEBI" id="CHEBI:78494"/>
        <dbReference type="ChEBI" id="CHEBI:133043"/>
        <dbReference type="EC" id="2.3.2.6"/>
    </reaction>
</comment>
<dbReference type="InterPro" id="IPR042203">
    <property type="entry name" value="Leu/Phe-tRNA_Trfase_C"/>
</dbReference>
<evidence type="ECO:0000256" key="6">
    <source>
        <dbReference type="ARBA" id="ARBA00050652"/>
    </source>
</evidence>
<keyword evidence="3 15" id="KW-0808">Transferase</keyword>
<evidence type="ECO:0000256" key="15">
    <source>
        <dbReference type="HAMAP-Rule" id="MF_00688"/>
    </source>
</evidence>
<evidence type="ECO:0000256" key="9">
    <source>
        <dbReference type="ARBA" id="ARBA00061535"/>
    </source>
</evidence>
<dbReference type="InterPro" id="IPR004616">
    <property type="entry name" value="Leu/Phe-tRNA_Trfase"/>
</dbReference>
<evidence type="ECO:0000256" key="14">
    <source>
        <dbReference type="ARBA" id="ARBA00083640"/>
    </source>
</evidence>
<evidence type="ECO:0000256" key="1">
    <source>
        <dbReference type="ARBA" id="ARBA00004496"/>
    </source>
</evidence>
<organism evidence="17 18">
    <name type="scientific">Luteimonas deserti</name>
    <dbReference type="NCBI Taxonomy" id="2752306"/>
    <lineage>
        <taxon>Bacteria</taxon>
        <taxon>Pseudomonadati</taxon>
        <taxon>Pseudomonadota</taxon>
        <taxon>Gammaproteobacteria</taxon>
        <taxon>Lysobacterales</taxon>
        <taxon>Lysobacteraceae</taxon>
        <taxon>Luteimonas</taxon>
    </lineage>
</organism>
<dbReference type="Pfam" id="PF03588">
    <property type="entry name" value="Leu_Phe_trans"/>
    <property type="match status" value="1"/>
</dbReference>